<keyword evidence="1" id="KW-0472">Membrane</keyword>
<comment type="caution">
    <text evidence="2">The sequence shown here is derived from an EMBL/GenBank/DDBJ whole genome shotgun (WGS) entry which is preliminary data.</text>
</comment>
<evidence type="ECO:0000256" key="1">
    <source>
        <dbReference type="SAM" id="Phobius"/>
    </source>
</evidence>
<dbReference type="PANTHER" id="PTHR32502">
    <property type="entry name" value="N-ACETYLGALACTOSAMINE PERMEASE II COMPONENT-RELATED"/>
    <property type="match status" value="1"/>
</dbReference>
<dbReference type="InterPro" id="IPR050303">
    <property type="entry name" value="GatZ_KbaZ_carbometab"/>
</dbReference>
<dbReference type="InterPro" id="IPR004704">
    <property type="entry name" value="PTS_IID_man"/>
</dbReference>
<keyword evidence="3" id="KW-1185">Reference proteome</keyword>
<reference evidence="2" key="1">
    <citation type="submission" date="2010-07" db="EMBL/GenBank/DDBJ databases">
        <authorList>
            <person name="Muzny D."/>
            <person name="Qin X."/>
            <person name="Deng J."/>
            <person name="Jiang H."/>
            <person name="Liu Y."/>
            <person name="Qu J."/>
            <person name="Song X.-Z."/>
            <person name="Zhang L."/>
            <person name="Thornton R."/>
            <person name="Coyle M."/>
            <person name="Francisco L."/>
            <person name="Jackson L."/>
            <person name="Javaid M."/>
            <person name="Korchina V."/>
            <person name="Kovar C."/>
            <person name="Mata R."/>
            <person name="Mathew T."/>
            <person name="Ngo R."/>
            <person name="Nguyen L."/>
            <person name="Nguyen N."/>
            <person name="Okwuonu G."/>
            <person name="Ongeri F."/>
            <person name="Pham C."/>
            <person name="Simmons D."/>
            <person name="Wilczek-Boney K."/>
            <person name="Hale W."/>
            <person name="Jakkamsetti A."/>
            <person name="Pham P."/>
            <person name="Ruth R."/>
            <person name="San Lucas F."/>
            <person name="Warren J."/>
            <person name="Zhang J."/>
            <person name="Zhao Z."/>
            <person name="Zhou C."/>
            <person name="Zhu D."/>
            <person name="Lee S."/>
            <person name="Bess C."/>
            <person name="Blankenburg K."/>
            <person name="Forbes L."/>
            <person name="Fu Q."/>
            <person name="Gubbala S."/>
            <person name="Hirani K."/>
            <person name="Jayaseelan J.C."/>
            <person name="Lara F."/>
            <person name="Munidasa M."/>
            <person name="Palculict T."/>
            <person name="Patil S."/>
            <person name="Pu L.-L."/>
            <person name="Saada N."/>
            <person name="Tang L."/>
            <person name="Weissenberger G."/>
            <person name="Zhu Y."/>
            <person name="Hemphill L."/>
            <person name="Shang Y."/>
            <person name="Youmans B."/>
            <person name="Ayvaz T."/>
            <person name="Ross M."/>
            <person name="Santibanez J."/>
            <person name="Aqrawi P."/>
            <person name="Gross S."/>
            <person name="Joshi V."/>
            <person name="Fowler G."/>
            <person name="Nazareth L."/>
            <person name="Reid J."/>
            <person name="Worley K."/>
            <person name="Petrosino J."/>
            <person name="Highlander S."/>
            <person name="Gibbs R."/>
        </authorList>
    </citation>
    <scope>NUCLEOTIDE SEQUENCE [LARGE SCALE GENOMIC DNA]</scope>
    <source>
        <strain evidence="2">DSM 20284</strain>
    </source>
</reference>
<dbReference type="AlphaFoldDB" id="E0NHM8"/>
<dbReference type="Pfam" id="PF03613">
    <property type="entry name" value="EIID-AGA"/>
    <property type="match status" value="1"/>
</dbReference>
<dbReference type="PROSITE" id="PS51108">
    <property type="entry name" value="PTS_EIID"/>
    <property type="match status" value="1"/>
</dbReference>
<organism evidence="2 3">
    <name type="scientific">Pediococcus acidilactici DSM 20284</name>
    <dbReference type="NCBI Taxonomy" id="862514"/>
    <lineage>
        <taxon>Bacteria</taxon>
        <taxon>Bacillati</taxon>
        <taxon>Bacillota</taxon>
        <taxon>Bacilli</taxon>
        <taxon>Lactobacillales</taxon>
        <taxon>Lactobacillaceae</taxon>
        <taxon>Pediococcus</taxon>
        <taxon>Pediococcus acidilactici group</taxon>
    </lineage>
</organism>
<evidence type="ECO:0000313" key="3">
    <source>
        <dbReference type="Proteomes" id="UP000004470"/>
    </source>
</evidence>
<feature type="transmembrane region" description="Helical" evidence="1">
    <location>
        <begin position="254"/>
        <end position="273"/>
    </location>
</feature>
<keyword evidence="1" id="KW-1133">Transmembrane helix</keyword>
<proteinExistence type="predicted"/>
<dbReference type="PANTHER" id="PTHR32502:SF23">
    <property type="entry name" value="TRANSPORT PROTEIN, PTS SYSTEM"/>
    <property type="match status" value="1"/>
</dbReference>
<feature type="transmembrane region" description="Helical" evidence="1">
    <location>
        <begin position="226"/>
        <end position="247"/>
    </location>
</feature>
<dbReference type="RefSeq" id="WP_004166588.1">
    <property type="nucleotide sequence ID" value="NZ_GL397067.1"/>
</dbReference>
<dbReference type="eggNOG" id="COG3716">
    <property type="taxonomic scope" value="Bacteria"/>
</dbReference>
<gene>
    <name evidence="2" type="ORF">HMPREF0623_1551</name>
</gene>
<keyword evidence="1" id="KW-0812">Transmembrane</keyword>
<dbReference type="EMBL" id="AEEG01000008">
    <property type="protein sequence ID" value="EFL95045.1"/>
    <property type="molecule type" value="Genomic_DNA"/>
</dbReference>
<dbReference type="Proteomes" id="UP000004470">
    <property type="component" value="Unassembled WGS sequence"/>
</dbReference>
<protein>
    <submittedName>
        <fullName evidence="2">PTS system mannose/fructose/sorbose family IID component</fullName>
    </submittedName>
</protein>
<feature type="transmembrane region" description="Helical" evidence="1">
    <location>
        <begin position="185"/>
        <end position="206"/>
    </location>
</feature>
<dbReference type="GO" id="GO:0005886">
    <property type="term" value="C:plasma membrane"/>
    <property type="evidence" value="ECO:0007669"/>
    <property type="project" value="TreeGrafter"/>
</dbReference>
<evidence type="ECO:0000313" key="2">
    <source>
        <dbReference type="EMBL" id="EFL95045.1"/>
    </source>
</evidence>
<dbReference type="HOGENOM" id="CLU_060742_0_0_9"/>
<accession>E0NHM8</accession>
<dbReference type="GO" id="GO:0009401">
    <property type="term" value="P:phosphoenolpyruvate-dependent sugar phosphotransferase system"/>
    <property type="evidence" value="ECO:0007669"/>
    <property type="project" value="InterPro"/>
</dbReference>
<sequence length="274" mass="30173">MLMSSEHKLTNKELRKIFWRSCQLDASWNYERQQNLGYSYAMLPAVKKIYSGDSKKAKSALKRGLDFMAITPQISTLLMGINAAMDERNAESDEFDESSIAAVKTSLMGPLAGIGDSLIAGTLRIIATGIAIGFAQQGNLLGPLLFLLIYNVPGFIIRYYGLKYGYRYGAYFITNAEKTGLMDKITYAASIVGLTAIGGMISQYIVFDVSKIKIGAGKFAQPLNTYLDMIMPKLIPLLIFLLIYWIVGKKVKTSALLIWTVVVCIGGAFIISLI</sequence>
<feature type="transmembrane region" description="Helical" evidence="1">
    <location>
        <begin position="140"/>
        <end position="160"/>
    </location>
</feature>
<name>E0NHM8_PEDAC</name>